<evidence type="ECO:0000256" key="5">
    <source>
        <dbReference type="ARBA" id="ARBA00023002"/>
    </source>
</evidence>
<evidence type="ECO:0000256" key="4">
    <source>
        <dbReference type="ARBA" id="ARBA00022857"/>
    </source>
</evidence>
<dbReference type="HAMAP" id="MF_00966">
    <property type="entry name" value="G6PD"/>
    <property type="match status" value="1"/>
</dbReference>
<feature type="binding site" evidence="7">
    <location>
        <position position="139"/>
    </location>
    <ligand>
        <name>NADP(+)</name>
        <dbReference type="ChEBI" id="CHEBI:58349"/>
    </ligand>
</feature>
<dbReference type="Proteomes" id="UP000295818">
    <property type="component" value="Unassembled WGS sequence"/>
</dbReference>
<dbReference type="Pfam" id="PF02781">
    <property type="entry name" value="G6PD_C"/>
    <property type="match status" value="1"/>
</dbReference>
<dbReference type="InterPro" id="IPR019796">
    <property type="entry name" value="G6P_DH_AS"/>
</dbReference>
<organism evidence="11 12">
    <name type="scientific">Kribbella orskensis</name>
    <dbReference type="NCBI Taxonomy" id="2512216"/>
    <lineage>
        <taxon>Bacteria</taxon>
        <taxon>Bacillati</taxon>
        <taxon>Actinomycetota</taxon>
        <taxon>Actinomycetes</taxon>
        <taxon>Propionibacteriales</taxon>
        <taxon>Kribbellaceae</taxon>
        <taxon>Kribbella</taxon>
    </lineage>
</organism>
<comment type="caution">
    <text evidence="7">Lacks conserved residue(s) required for the propagation of feature annotation.</text>
</comment>
<feature type="binding site" evidence="7">
    <location>
        <position position="317"/>
    </location>
    <ligand>
        <name>substrate</name>
    </ligand>
</feature>
<dbReference type="RefSeq" id="WP_132194246.1">
    <property type="nucleotide sequence ID" value="NZ_SLWM01000020.1"/>
</dbReference>
<feature type="active site" description="Proton acceptor" evidence="7">
    <location>
        <position position="231"/>
    </location>
</feature>
<keyword evidence="4 7" id="KW-0521">NADP</keyword>
<evidence type="ECO:0000259" key="9">
    <source>
        <dbReference type="Pfam" id="PF00479"/>
    </source>
</evidence>
<keyword evidence="3 7" id="KW-0313">Glucose metabolism</keyword>
<keyword evidence="12" id="KW-1185">Reference proteome</keyword>
<evidence type="ECO:0000256" key="3">
    <source>
        <dbReference type="ARBA" id="ARBA00022526"/>
    </source>
</evidence>
<evidence type="ECO:0000313" key="12">
    <source>
        <dbReference type="Proteomes" id="UP000295818"/>
    </source>
</evidence>
<dbReference type="PROSITE" id="PS00069">
    <property type="entry name" value="G6P_DEHYDROGENASE"/>
    <property type="match status" value="1"/>
</dbReference>
<evidence type="ECO:0000259" key="10">
    <source>
        <dbReference type="Pfam" id="PF02781"/>
    </source>
</evidence>
<feature type="binding site" evidence="7">
    <location>
        <position position="173"/>
    </location>
    <ligand>
        <name>substrate</name>
    </ligand>
</feature>
<dbReference type="Pfam" id="PF00479">
    <property type="entry name" value="G6PD_N"/>
    <property type="match status" value="1"/>
</dbReference>
<evidence type="ECO:0000256" key="1">
    <source>
        <dbReference type="ARBA" id="ARBA00004937"/>
    </source>
</evidence>
<feature type="region of interest" description="Disordered" evidence="8">
    <location>
        <begin position="432"/>
        <end position="460"/>
    </location>
</feature>
<dbReference type="EC" id="1.1.1.49" evidence="7"/>
<dbReference type="PRINTS" id="PR00079">
    <property type="entry name" value="G6PDHDRGNASE"/>
</dbReference>
<dbReference type="PIRSF" id="PIRSF000110">
    <property type="entry name" value="G6PD"/>
    <property type="match status" value="1"/>
</dbReference>
<dbReference type="InterPro" id="IPR022674">
    <property type="entry name" value="G6P_DH_NAD-bd"/>
</dbReference>
<feature type="domain" description="Glucose-6-phosphate dehydrogenase NAD-binding" evidence="9">
    <location>
        <begin position="9"/>
        <end position="178"/>
    </location>
</feature>
<dbReference type="SUPFAM" id="SSF55347">
    <property type="entry name" value="Glyceraldehyde-3-phosphate dehydrogenase-like, C-terminal domain"/>
    <property type="match status" value="1"/>
</dbReference>
<gene>
    <name evidence="7" type="primary">zwf</name>
    <name evidence="11" type="ORF">EV644_12063</name>
</gene>
<feature type="binding site" evidence="7">
    <location>
        <position position="226"/>
    </location>
    <ligand>
        <name>substrate</name>
    </ligand>
</feature>
<comment type="pathway">
    <text evidence="1 7">Carbohydrate degradation; pentose phosphate pathway; D-ribulose 5-phosphate from D-glucose 6-phosphate (oxidative stage): step 1/3.</text>
</comment>
<dbReference type="PANTHER" id="PTHR23429:SF0">
    <property type="entry name" value="GLUCOSE-6-PHOSPHATE 1-DEHYDROGENASE"/>
    <property type="match status" value="1"/>
</dbReference>
<dbReference type="Gene3D" id="3.30.360.10">
    <property type="entry name" value="Dihydrodipicolinate Reductase, domain 2"/>
    <property type="match status" value="1"/>
</dbReference>
<comment type="caution">
    <text evidence="11">The sequence shown here is derived from an EMBL/GenBank/DDBJ whole genome shotgun (WGS) entry which is preliminary data.</text>
</comment>
<comment type="function">
    <text evidence="7">Catalyzes the oxidation of glucose 6-phosphate to 6-phosphogluconolactone.</text>
</comment>
<evidence type="ECO:0000256" key="2">
    <source>
        <dbReference type="ARBA" id="ARBA00009975"/>
    </source>
</evidence>
<keyword evidence="5 7" id="KW-0560">Oxidoreductase</keyword>
<feature type="domain" description="Glucose-6-phosphate dehydrogenase C-terminal" evidence="10">
    <location>
        <begin position="180"/>
        <end position="446"/>
    </location>
</feature>
<reference evidence="11 12" key="1">
    <citation type="journal article" date="2015" name="Stand. Genomic Sci.">
        <title>Genomic Encyclopedia of Bacterial and Archaeal Type Strains, Phase III: the genomes of soil and plant-associated and newly described type strains.</title>
        <authorList>
            <person name="Whitman W.B."/>
            <person name="Woyke T."/>
            <person name="Klenk H.P."/>
            <person name="Zhou Y."/>
            <person name="Lilburn T.G."/>
            <person name="Beck B.J."/>
            <person name="De Vos P."/>
            <person name="Vandamme P."/>
            <person name="Eisen J.A."/>
            <person name="Garrity G."/>
            <person name="Hugenholtz P."/>
            <person name="Kyrpides N.C."/>
        </authorList>
    </citation>
    <scope>NUCLEOTIDE SEQUENCE [LARGE SCALE GENOMIC DNA]</scope>
    <source>
        <strain evidence="11 12">VKM Ac-2538</strain>
    </source>
</reference>
<feature type="binding site" evidence="7">
    <location>
        <position position="169"/>
    </location>
    <ligand>
        <name>substrate</name>
    </ligand>
</feature>
<feature type="binding site" evidence="7">
    <location>
        <position position="44"/>
    </location>
    <ligand>
        <name>NADP(+)</name>
        <dbReference type="ChEBI" id="CHEBI:58349"/>
    </ligand>
</feature>
<dbReference type="EMBL" id="SLWM01000020">
    <property type="protein sequence ID" value="TCO14439.1"/>
    <property type="molecule type" value="Genomic_DNA"/>
</dbReference>
<dbReference type="NCBIfam" id="TIGR00871">
    <property type="entry name" value="zwf"/>
    <property type="match status" value="1"/>
</dbReference>
<proteinExistence type="inferred from homology"/>
<name>A0ABY2BB57_9ACTN</name>
<accession>A0ABY2BB57</accession>
<dbReference type="InterPro" id="IPR001282">
    <property type="entry name" value="G6P_DH"/>
</dbReference>
<dbReference type="InterPro" id="IPR036291">
    <property type="entry name" value="NAD(P)-bd_dom_sf"/>
</dbReference>
<keyword evidence="6 7" id="KW-0119">Carbohydrate metabolism</keyword>
<evidence type="ECO:0000256" key="8">
    <source>
        <dbReference type="SAM" id="MobiDB-lite"/>
    </source>
</evidence>
<dbReference type="InterPro" id="IPR022675">
    <property type="entry name" value="G6P_DH_C"/>
</dbReference>
<dbReference type="Gene3D" id="3.40.50.720">
    <property type="entry name" value="NAD(P)-binding Rossmann-like Domain"/>
    <property type="match status" value="1"/>
</dbReference>
<comment type="similarity">
    <text evidence="2 7">Belongs to the glucose-6-phosphate dehydrogenase family.</text>
</comment>
<evidence type="ECO:0000256" key="7">
    <source>
        <dbReference type="HAMAP-Rule" id="MF_00966"/>
    </source>
</evidence>
<feature type="binding site" evidence="7">
    <location>
        <position position="207"/>
    </location>
    <ligand>
        <name>substrate</name>
    </ligand>
</feature>
<comment type="catalytic activity">
    <reaction evidence="7">
        <text>D-glucose 6-phosphate + NADP(+) = 6-phospho-D-glucono-1,5-lactone + NADPH + H(+)</text>
        <dbReference type="Rhea" id="RHEA:15841"/>
        <dbReference type="ChEBI" id="CHEBI:15378"/>
        <dbReference type="ChEBI" id="CHEBI:57783"/>
        <dbReference type="ChEBI" id="CHEBI:57955"/>
        <dbReference type="ChEBI" id="CHEBI:58349"/>
        <dbReference type="ChEBI" id="CHEBI:61548"/>
        <dbReference type="EC" id="1.1.1.49"/>
    </reaction>
</comment>
<evidence type="ECO:0000256" key="6">
    <source>
        <dbReference type="ARBA" id="ARBA00023277"/>
    </source>
</evidence>
<evidence type="ECO:0000313" key="11">
    <source>
        <dbReference type="EMBL" id="TCO14439.1"/>
    </source>
</evidence>
<sequence>MSTRSDALVIFGVTGDLVSKKLFPALYQLARRGRLGVPVVGVARSAWDDEQLETAARKAIVEATGGDVDEDAWREVAGALSMVTGDYTDPVTYQQIAQRLETAERPLFYLAIPPTVFGDAIAGLGAAGLAARGRVVVEKPFGRDPQSSRELDAVLRSTFDPERIFRMDHYLGKEAVENLLVLRFANALFEPLWNRDHIASVQITLAEEFGTQGRAGFYDQAGAIRDVVQNHALQIAALLAMEPPVADGNDAFRQAQVAVLHQMRAMTTDSTVRGQYAGYLDEQGVAPDSTTETFVSTRLTIDSPRWEGVPFYLRAGKSLPGTATEVVVELKQPPRGLIPSHLEVPDANLLRFRLGHDSGVAIAVQAKTPGPRTESQPIDLLVDFATALGPQQEAYERLLDDAMDGRPERFVHEALIEEQWRIVEPVLDLPDQPTSYERGTWGPSVDDTDWHSVHLQNKRR</sequence>
<dbReference type="SUPFAM" id="SSF51735">
    <property type="entry name" value="NAD(P)-binding Rossmann-fold domains"/>
    <property type="match status" value="1"/>
</dbReference>
<protein>
    <recommendedName>
        <fullName evidence="7">Glucose-6-phosphate 1-dehydrogenase</fullName>
        <shortName evidence="7">G6PD</shortName>
        <ecNumber evidence="7">1.1.1.49</ecNumber>
    </recommendedName>
</protein>
<dbReference type="PANTHER" id="PTHR23429">
    <property type="entry name" value="GLUCOSE-6-PHOSPHATE 1-DEHYDROGENASE G6PD"/>
    <property type="match status" value="1"/>
</dbReference>